<keyword evidence="2" id="KW-1185">Reference proteome</keyword>
<dbReference type="RefSeq" id="WP_394824001.1">
    <property type="nucleotide sequence ID" value="NZ_CP089984.1"/>
</dbReference>
<gene>
    <name evidence="1" type="ORF">LZC94_41965</name>
</gene>
<dbReference type="Proteomes" id="UP001370348">
    <property type="component" value="Chromosome"/>
</dbReference>
<evidence type="ECO:0008006" key="3">
    <source>
        <dbReference type="Google" id="ProtNLM"/>
    </source>
</evidence>
<proteinExistence type="predicted"/>
<accession>A0ABZ2LZ38</accession>
<sequence length="56" mass="6306">MSIACPEEIAYRLGYIDANAVLRQAETLRNSEYGKYLRQFIEAVRSRPGDGGDELV</sequence>
<name>A0ABZ2LZ38_9BACT</name>
<protein>
    <recommendedName>
        <fullName evidence="3">Glucose-1-phosphate thymidylyltransferase</fullName>
    </recommendedName>
</protein>
<organism evidence="1 2">
    <name type="scientific">Pendulispora albinea</name>
    <dbReference type="NCBI Taxonomy" id="2741071"/>
    <lineage>
        <taxon>Bacteria</taxon>
        <taxon>Pseudomonadati</taxon>
        <taxon>Myxococcota</taxon>
        <taxon>Myxococcia</taxon>
        <taxon>Myxococcales</taxon>
        <taxon>Sorangiineae</taxon>
        <taxon>Pendulisporaceae</taxon>
        <taxon>Pendulispora</taxon>
    </lineage>
</organism>
<dbReference type="EMBL" id="CP089984">
    <property type="protein sequence ID" value="WXB14381.1"/>
    <property type="molecule type" value="Genomic_DNA"/>
</dbReference>
<reference evidence="1 2" key="1">
    <citation type="submission" date="2021-12" db="EMBL/GenBank/DDBJ databases">
        <title>Discovery of the Pendulisporaceae a myxobacterial family with distinct sporulation behavior and unique specialized metabolism.</title>
        <authorList>
            <person name="Garcia R."/>
            <person name="Popoff A."/>
            <person name="Bader C.D."/>
            <person name="Loehr J."/>
            <person name="Walesch S."/>
            <person name="Walt C."/>
            <person name="Boldt J."/>
            <person name="Bunk B."/>
            <person name="Haeckl F.J.F.P.J."/>
            <person name="Gunesch A.P."/>
            <person name="Birkelbach J."/>
            <person name="Nuebel U."/>
            <person name="Pietschmann T."/>
            <person name="Bach T."/>
            <person name="Mueller R."/>
        </authorList>
    </citation>
    <scope>NUCLEOTIDE SEQUENCE [LARGE SCALE GENOMIC DNA]</scope>
    <source>
        <strain evidence="1 2">MSr11954</strain>
    </source>
</reference>
<evidence type="ECO:0000313" key="1">
    <source>
        <dbReference type="EMBL" id="WXB14381.1"/>
    </source>
</evidence>
<evidence type="ECO:0000313" key="2">
    <source>
        <dbReference type="Proteomes" id="UP001370348"/>
    </source>
</evidence>